<protein>
    <submittedName>
        <fullName evidence="1">Uncharacterized protein</fullName>
    </submittedName>
</protein>
<dbReference type="AlphaFoldDB" id="A0AAV4RHT3"/>
<comment type="caution">
    <text evidence="1">The sequence shown here is derived from an EMBL/GenBank/DDBJ whole genome shotgun (WGS) entry which is preliminary data.</text>
</comment>
<evidence type="ECO:0000313" key="2">
    <source>
        <dbReference type="Proteomes" id="UP001054945"/>
    </source>
</evidence>
<keyword evidence="2" id="KW-1185">Reference proteome</keyword>
<gene>
    <name evidence="1" type="ORF">CEXT_637591</name>
</gene>
<reference evidence="1 2" key="1">
    <citation type="submission" date="2021-06" db="EMBL/GenBank/DDBJ databases">
        <title>Caerostris extrusa draft genome.</title>
        <authorList>
            <person name="Kono N."/>
            <person name="Arakawa K."/>
        </authorList>
    </citation>
    <scope>NUCLEOTIDE SEQUENCE [LARGE SCALE GENOMIC DNA]</scope>
</reference>
<proteinExistence type="predicted"/>
<dbReference type="EMBL" id="BPLR01008028">
    <property type="protein sequence ID" value="GIY21544.1"/>
    <property type="molecule type" value="Genomic_DNA"/>
</dbReference>
<evidence type="ECO:0000313" key="1">
    <source>
        <dbReference type="EMBL" id="GIY21544.1"/>
    </source>
</evidence>
<accession>A0AAV4RHT3</accession>
<organism evidence="1 2">
    <name type="scientific">Caerostris extrusa</name>
    <name type="common">Bark spider</name>
    <name type="synonym">Caerostris bankana</name>
    <dbReference type="NCBI Taxonomy" id="172846"/>
    <lineage>
        <taxon>Eukaryota</taxon>
        <taxon>Metazoa</taxon>
        <taxon>Ecdysozoa</taxon>
        <taxon>Arthropoda</taxon>
        <taxon>Chelicerata</taxon>
        <taxon>Arachnida</taxon>
        <taxon>Araneae</taxon>
        <taxon>Araneomorphae</taxon>
        <taxon>Entelegynae</taxon>
        <taxon>Araneoidea</taxon>
        <taxon>Araneidae</taxon>
        <taxon>Caerostris</taxon>
    </lineage>
</organism>
<dbReference type="Proteomes" id="UP001054945">
    <property type="component" value="Unassembled WGS sequence"/>
</dbReference>
<name>A0AAV4RHT3_CAEEX</name>
<sequence>MTSTVYKLGERNVYAKGCVFDVVLSFLYACKFPEKSSISFSPFTWWLTRLLNLISPEDPRPTKLIRYQLISPCSSCVFLSARSRRKTPSNLFSVASCYIIRQTRARAIDYIALIHHLGW</sequence>